<organism evidence="1 2">
    <name type="scientific">Peronosclerospora sorghi</name>
    <dbReference type="NCBI Taxonomy" id="230839"/>
    <lineage>
        <taxon>Eukaryota</taxon>
        <taxon>Sar</taxon>
        <taxon>Stramenopiles</taxon>
        <taxon>Oomycota</taxon>
        <taxon>Peronosporomycetes</taxon>
        <taxon>Peronosporales</taxon>
        <taxon>Peronosporaceae</taxon>
        <taxon>Peronosclerospora</taxon>
    </lineage>
</organism>
<proteinExistence type="predicted"/>
<evidence type="ECO:0000313" key="1">
    <source>
        <dbReference type="EMBL" id="KAI9907749.1"/>
    </source>
</evidence>
<comment type="caution">
    <text evidence="1">The sequence shown here is derived from an EMBL/GenBank/DDBJ whole genome shotgun (WGS) entry which is preliminary data.</text>
</comment>
<reference evidence="1 2" key="1">
    <citation type="journal article" date="2022" name="bioRxiv">
        <title>The genome of the oomycete Peronosclerospora sorghi, a cosmopolitan pathogen of maize and sorghum, is inflated with dispersed pseudogenes.</title>
        <authorList>
            <person name="Fletcher K."/>
            <person name="Martin F."/>
            <person name="Isakeit T."/>
            <person name="Cavanaugh K."/>
            <person name="Magill C."/>
            <person name="Michelmore R."/>
        </authorList>
    </citation>
    <scope>NUCLEOTIDE SEQUENCE [LARGE SCALE GENOMIC DNA]</scope>
    <source>
        <strain evidence="1">P6</strain>
    </source>
</reference>
<name>A0ACC0VMR2_9STRA</name>
<accession>A0ACC0VMR2</accession>
<evidence type="ECO:0000313" key="2">
    <source>
        <dbReference type="Proteomes" id="UP001163321"/>
    </source>
</evidence>
<dbReference type="Proteomes" id="UP001163321">
    <property type="component" value="Chromosome 8"/>
</dbReference>
<protein>
    <submittedName>
        <fullName evidence="1">Uncharacterized protein</fullName>
    </submittedName>
</protein>
<gene>
    <name evidence="1" type="ORF">PsorP6_004606</name>
</gene>
<dbReference type="EMBL" id="CM047587">
    <property type="protein sequence ID" value="KAI9907749.1"/>
    <property type="molecule type" value="Genomic_DNA"/>
</dbReference>
<keyword evidence="2" id="KW-1185">Reference proteome</keyword>
<sequence length="159" mass="18651">MKVTVLFENDLALLELNVVRLSANQVRIRITDPVFPRYEVTDMPVRRQEENADEKEDLQVHLIHGRSEWRSYVVIRGKYCLTQHLQSRRRKMVLALSGLIFENKFIEISTQLTCNEDPNPILYGLGERIGLAHLRADDEGDLYPIWRMAKKAMHMPHRL</sequence>